<dbReference type="PANTHER" id="PTHR43105:SF4">
    <property type="entry name" value="PROTEIN YDEP"/>
    <property type="match status" value="1"/>
</dbReference>
<dbReference type="EMBL" id="JAUTXY010000003">
    <property type="protein sequence ID" value="MEE2057839.1"/>
    <property type="molecule type" value="Genomic_DNA"/>
</dbReference>
<dbReference type="Gene3D" id="3.40.50.740">
    <property type="match status" value="1"/>
</dbReference>
<proteinExistence type="predicted"/>
<accession>A0ABU7L968</accession>
<name>A0ABU7L968_9NOCA</name>
<dbReference type="PANTHER" id="PTHR43105">
    <property type="entry name" value="RESPIRATORY NITRATE REDUCTASE"/>
    <property type="match status" value="1"/>
</dbReference>
<dbReference type="RefSeq" id="WP_330133058.1">
    <property type="nucleotide sequence ID" value="NZ_JAUTXY010000003.1"/>
</dbReference>
<evidence type="ECO:0000313" key="1">
    <source>
        <dbReference type="EMBL" id="MEE2057839.1"/>
    </source>
</evidence>
<dbReference type="InterPro" id="IPR050123">
    <property type="entry name" value="Prok_molybdopt-oxidoreductase"/>
</dbReference>
<sequence>MRHEATGAGMTPAIGIGKSTIGYDDFGKAHLIRSGGDMHLIQAVAKRVLLAEQSSPGTVLENEFLDTHCTGFESDRDHILSLDDQEALDATGLTSDQISSSARRYIESNATIITLCLGITQHKNGVATIAEIMNLLLLRGNIGKPGAGASPIRGHSNVQGDRTMGIWEQMPDEFRNALAAEFQFDPPREHGLDTVNSVNAVERGDVKVMVSMAGNIVAAISDSKRAEYGIAKEDWTVQVTTKLNRSHVVTGRESLILLMHRDSVADVCNTPTSKRIIVRLAPGAEAVHTGRPVAT</sequence>
<protein>
    <submittedName>
        <fullName evidence="1">Molybdopterin-dependent oxidoreductase</fullName>
    </submittedName>
</protein>
<dbReference type="Proteomes" id="UP001336020">
    <property type="component" value="Unassembled WGS sequence"/>
</dbReference>
<comment type="caution">
    <text evidence="1">The sequence shown here is derived from an EMBL/GenBank/DDBJ whole genome shotgun (WGS) entry which is preliminary data.</text>
</comment>
<dbReference type="SUPFAM" id="SSF53706">
    <property type="entry name" value="Formate dehydrogenase/DMSO reductase, domains 1-3"/>
    <property type="match status" value="1"/>
</dbReference>
<gene>
    <name evidence="1" type="ORF">Q7514_09925</name>
</gene>
<dbReference type="Gene3D" id="3.40.228.10">
    <property type="entry name" value="Dimethylsulfoxide Reductase, domain 2"/>
    <property type="match status" value="1"/>
</dbReference>
<reference evidence="1 2" key="1">
    <citation type="submission" date="2023-07" db="EMBL/GenBank/DDBJ databases">
        <authorList>
            <person name="Girao M."/>
            <person name="Carvalho M.F."/>
        </authorList>
    </citation>
    <scope>NUCLEOTIDE SEQUENCE [LARGE SCALE GENOMIC DNA]</scope>
    <source>
        <strain evidence="1 2">YIM65754</strain>
    </source>
</reference>
<organism evidence="1 2">
    <name type="scientific">Rhodococcus artemisiae</name>
    <dbReference type="NCBI Taxonomy" id="714159"/>
    <lineage>
        <taxon>Bacteria</taxon>
        <taxon>Bacillati</taxon>
        <taxon>Actinomycetota</taxon>
        <taxon>Actinomycetes</taxon>
        <taxon>Mycobacteriales</taxon>
        <taxon>Nocardiaceae</taxon>
        <taxon>Rhodococcus</taxon>
    </lineage>
</organism>
<evidence type="ECO:0000313" key="2">
    <source>
        <dbReference type="Proteomes" id="UP001336020"/>
    </source>
</evidence>
<keyword evidence="2" id="KW-1185">Reference proteome</keyword>